<dbReference type="RefSeq" id="WP_382166708.1">
    <property type="nucleotide sequence ID" value="NZ_JBHTBR010000004.1"/>
</dbReference>
<dbReference type="InterPro" id="IPR029058">
    <property type="entry name" value="AB_hydrolase_fold"/>
</dbReference>
<evidence type="ECO:0000313" key="3">
    <source>
        <dbReference type="Proteomes" id="UP001596492"/>
    </source>
</evidence>
<dbReference type="GO" id="GO:0016787">
    <property type="term" value="F:hydrolase activity"/>
    <property type="evidence" value="ECO:0007669"/>
    <property type="project" value="UniProtKB-KW"/>
</dbReference>
<dbReference type="Pfam" id="PF00561">
    <property type="entry name" value="Abhydrolase_1"/>
    <property type="match status" value="1"/>
</dbReference>
<evidence type="ECO:0000313" key="2">
    <source>
        <dbReference type="EMBL" id="MFC7291477.1"/>
    </source>
</evidence>
<keyword evidence="3" id="KW-1185">Reference proteome</keyword>
<reference evidence="3" key="1">
    <citation type="journal article" date="2019" name="Int. J. Syst. Evol. Microbiol.">
        <title>The Global Catalogue of Microorganisms (GCM) 10K type strain sequencing project: providing services to taxonomists for standard genome sequencing and annotation.</title>
        <authorList>
            <consortium name="The Broad Institute Genomics Platform"/>
            <consortium name="The Broad Institute Genome Sequencing Center for Infectious Disease"/>
            <person name="Wu L."/>
            <person name="Ma J."/>
        </authorList>
    </citation>
    <scope>NUCLEOTIDE SEQUENCE [LARGE SCALE GENOMIC DNA]</scope>
    <source>
        <strain evidence="3">CCUG 51308</strain>
    </source>
</reference>
<dbReference type="Gene3D" id="3.40.50.1820">
    <property type="entry name" value="alpha/beta hydrolase"/>
    <property type="match status" value="1"/>
</dbReference>
<dbReference type="PANTHER" id="PTHR43798">
    <property type="entry name" value="MONOACYLGLYCEROL LIPASE"/>
    <property type="match status" value="1"/>
</dbReference>
<feature type="domain" description="AB hydrolase-1" evidence="1">
    <location>
        <begin position="30"/>
        <end position="137"/>
    </location>
</feature>
<dbReference type="InterPro" id="IPR000073">
    <property type="entry name" value="AB_hydrolase_1"/>
</dbReference>
<organism evidence="2 3">
    <name type="scientific">Hirschia litorea</name>
    <dbReference type="NCBI Taxonomy" id="1199156"/>
    <lineage>
        <taxon>Bacteria</taxon>
        <taxon>Pseudomonadati</taxon>
        <taxon>Pseudomonadota</taxon>
        <taxon>Alphaproteobacteria</taxon>
        <taxon>Hyphomonadales</taxon>
        <taxon>Hyphomonadaceae</taxon>
        <taxon>Hirschia</taxon>
    </lineage>
</organism>
<name>A0ABW2IKM3_9PROT</name>
<dbReference type="SUPFAM" id="SSF53474">
    <property type="entry name" value="alpha/beta-Hydrolases"/>
    <property type="match status" value="1"/>
</dbReference>
<proteinExistence type="predicted"/>
<keyword evidence="2" id="KW-0378">Hydrolase</keyword>
<gene>
    <name evidence="2" type="ORF">ACFQS8_07615</name>
</gene>
<dbReference type="EMBL" id="JBHTBR010000004">
    <property type="protein sequence ID" value="MFC7291477.1"/>
    <property type="molecule type" value="Genomic_DNA"/>
</dbReference>
<dbReference type="PANTHER" id="PTHR43798:SF33">
    <property type="entry name" value="HYDROLASE, PUTATIVE (AFU_ORTHOLOGUE AFUA_2G14860)-RELATED"/>
    <property type="match status" value="1"/>
</dbReference>
<comment type="caution">
    <text evidence="2">The sequence shown here is derived from an EMBL/GenBank/DDBJ whole genome shotgun (WGS) entry which is preliminary data.</text>
</comment>
<protein>
    <submittedName>
        <fullName evidence="2">Alpha/beta fold hydrolase</fullName>
    </submittedName>
</protein>
<dbReference type="InterPro" id="IPR050266">
    <property type="entry name" value="AB_hydrolase_sf"/>
</dbReference>
<accession>A0ABW2IKM3</accession>
<dbReference type="Proteomes" id="UP001596492">
    <property type="component" value="Unassembled WGS sequence"/>
</dbReference>
<evidence type="ECO:0000259" key="1">
    <source>
        <dbReference type="Pfam" id="PF00561"/>
    </source>
</evidence>
<sequence>MARTKRMFVDGAFGQIHLRMAVPKIMSKRPLLMMHMSPKSGRLFAGFVEDASTDRIIIAHDYPGFGESDPPPSDPHVTIEDYAQSVWDVVDALDLGKVDLLGYHTGSEVVAEAARQRPESVGGIVMVSAPIFTAEDIAEMKQTYSFTPLDAEGTRFKKMWAAVKAHRGPGMTLEMMAVTFSENLRAGENYDWGHRAAIEYATTYPETVKKLPHRITVLMPDDDLAFYTPRIIPLLQNGEVVDCPNWGHGFLDAHREQAISVIKTALDAS</sequence>